<evidence type="ECO:0000259" key="1">
    <source>
        <dbReference type="Pfam" id="PF11274"/>
    </source>
</evidence>
<dbReference type="PANTHER" id="PTHR40370">
    <property type="entry name" value="EXPRESSED PROTEIN"/>
    <property type="match status" value="1"/>
</dbReference>
<feature type="domain" description="DUF3074" evidence="1">
    <location>
        <begin position="91"/>
        <end position="146"/>
    </location>
</feature>
<reference evidence="2 3" key="1">
    <citation type="journal article" date="2023" name="IMA Fungus">
        <title>Comparative genomic study of the Penicillium genus elucidates a diverse pangenome and 15 lateral gene transfer events.</title>
        <authorList>
            <person name="Petersen C."/>
            <person name="Sorensen T."/>
            <person name="Nielsen M.R."/>
            <person name="Sondergaard T.E."/>
            <person name="Sorensen J.L."/>
            <person name="Fitzpatrick D.A."/>
            <person name="Frisvad J.C."/>
            <person name="Nielsen K.L."/>
        </authorList>
    </citation>
    <scope>NUCLEOTIDE SEQUENCE [LARGE SCALE GENOMIC DNA]</scope>
    <source>
        <strain evidence="2 3">IBT 29057</strain>
    </source>
</reference>
<comment type="caution">
    <text evidence="2">The sequence shown here is derived from an EMBL/GenBank/DDBJ whole genome shotgun (WGS) entry which is preliminary data.</text>
</comment>
<evidence type="ECO:0000313" key="2">
    <source>
        <dbReference type="EMBL" id="KAJ5600036.1"/>
    </source>
</evidence>
<feature type="domain" description="DUF3074" evidence="1">
    <location>
        <begin position="171"/>
        <end position="259"/>
    </location>
</feature>
<evidence type="ECO:0000313" key="3">
    <source>
        <dbReference type="Proteomes" id="UP001216150"/>
    </source>
</evidence>
<organism evidence="2 3">
    <name type="scientific">Penicillium hetheringtonii</name>
    <dbReference type="NCBI Taxonomy" id="911720"/>
    <lineage>
        <taxon>Eukaryota</taxon>
        <taxon>Fungi</taxon>
        <taxon>Dikarya</taxon>
        <taxon>Ascomycota</taxon>
        <taxon>Pezizomycotina</taxon>
        <taxon>Eurotiomycetes</taxon>
        <taxon>Eurotiomycetidae</taxon>
        <taxon>Eurotiales</taxon>
        <taxon>Aspergillaceae</taxon>
        <taxon>Penicillium</taxon>
    </lineage>
</organism>
<sequence>MPLIQLQPHPFTILPSHPSLPPEPARSEVRQVANAALQEALELLNSDLPTWEKDSKTRRSPPANAEIRLLRKLRRHEPTLDTTSNQKPEFWVCRQSEHHDATLVGSASWTEFEDGLRSEHAEHEMEYTPSVTGVERLLQWTEQEIGELDMNGVNFKDVDVEDQSTTPTAIYEKIKSTVPKRTIFANYASVERVAKKNRAAESSSQIASERLAQPSLVQWTMATTSDAGGLIPQWVQKNWTLGGVPRAVVADVGLFIDWTAKRRAST</sequence>
<dbReference type="PANTHER" id="PTHR40370:SF1">
    <property type="entry name" value="DUF3074 DOMAIN-CONTAINING PROTEIN"/>
    <property type="match status" value="1"/>
</dbReference>
<gene>
    <name evidence="2" type="ORF">N7450_001103</name>
</gene>
<dbReference type="EMBL" id="JAQJAC010000001">
    <property type="protein sequence ID" value="KAJ5600036.1"/>
    <property type="molecule type" value="Genomic_DNA"/>
</dbReference>
<dbReference type="InterPro" id="IPR024500">
    <property type="entry name" value="DUF3074"/>
</dbReference>
<accession>A0AAD6E3J0</accession>
<protein>
    <recommendedName>
        <fullName evidence="1">DUF3074 domain-containing protein</fullName>
    </recommendedName>
</protein>
<name>A0AAD6E3J0_9EURO</name>
<keyword evidence="3" id="KW-1185">Reference proteome</keyword>
<dbReference type="Proteomes" id="UP001216150">
    <property type="component" value="Unassembled WGS sequence"/>
</dbReference>
<proteinExistence type="predicted"/>
<dbReference type="AlphaFoldDB" id="A0AAD6E3J0"/>
<dbReference type="Pfam" id="PF11274">
    <property type="entry name" value="DUF3074"/>
    <property type="match status" value="2"/>
</dbReference>